<organism evidence="1 2">
    <name type="scientific">Moniliophthora roreri</name>
    <name type="common">Frosty pod rot fungus</name>
    <name type="synonym">Monilia roreri</name>
    <dbReference type="NCBI Taxonomy" id="221103"/>
    <lineage>
        <taxon>Eukaryota</taxon>
        <taxon>Fungi</taxon>
        <taxon>Dikarya</taxon>
        <taxon>Basidiomycota</taxon>
        <taxon>Agaricomycotina</taxon>
        <taxon>Agaricomycetes</taxon>
        <taxon>Agaricomycetidae</taxon>
        <taxon>Agaricales</taxon>
        <taxon>Marasmiineae</taxon>
        <taxon>Marasmiaceae</taxon>
        <taxon>Moniliophthora</taxon>
    </lineage>
</organism>
<name>A0A0W0FTH6_MONRR</name>
<gene>
    <name evidence="1" type="ORF">WG66_7864</name>
</gene>
<accession>A0A0W0FTH6</accession>
<evidence type="ECO:0000313" key="2">
    <source>
        <dbReference type="Proteomes" id="UP000054988"/>
    </source>
</evidence>
<reference evidence="1 2" key="1">
    <citation type="submission" date="2015-12" db="EMBL/GenBank/DDBJ databases">
        <title>Draft genome sequence of Moniliophthora roreri, the causal agent of frosty pod rot of cacao.</title>
        <authorList>
            <person name="Aime M.C."/>
            <person name="Diaz-Valderrama J.R."/>
            <person name="Kijpornyongpan T."/>
            <person name="Phillips-Mora W."/>
        </authorList>
    </citation>
    <scope>NUCLEOTIDE SEQUENCE [LARGE SCALE GENOMIC DNA]</scope>
    <source>
        <strain evidence="1 2">MCA 2952</strain>
    </source>
</reference>
<comment type="caution">
    <text evidence="1">The sequence shown here is derived from an EMBL/GenBank/DDBJ whole genome shotgun (WGS) entry which is preliminary data.</text>
</comment>
<evidence type="ECO:0000313" key="1">
    <source>
        <dbReference type="EMBL" id="KTB39558.1"/>
    </source>
</evidence>
<dbReference type="EMBL" id="LATX01001668">
    <property type="protein sequence ID" value="KTB39558.1"/>
    <property type="molecule type" value="Genomic_DNA"/>
</dbReference>
<dbReference type="Proteomes" id="UP000054988">
    <property type="component" value="Unassembled WGS sequence"/>
</dbReference>
<dbReference type="AlphaFoldDB" id="A0A0W0FTH6"/>
<sequence length="77" mass="8834">MACNFFDQQPDQDTFDKLHWYTYHTQQALIDLAALWPKSNSPTPALLTGIPLSDYMLDGETYNLIYEADIDTDQSES</sequence>
<protein>
    <submittedName>
        <fullName evidence="1">Uncharacterized protein</fullName>
    </submittedName>
</protein>
<proteinExistence type="predicted"/>